<protein>
    <submittedName>
        <fullName evidence="1">Uncharacterized protein</fullName>
    </submittedName>
</protein>
<proteinExistence type="predicted"/>
<dbReference type="EMBL" id="KF900901">
    <property type="protein sequence ID" value="AIF10842.1"/>
    <property type="molecule type" value="Genomic_DNA"/>
</dbReference>
<sequence>MSINLVEFREVYCNDCKKTLARYNIKYYTEDMIAELIQTVHVVHTRGGHHIKIHKKNLGTVKI</sequence>
<dbReference type="AlphaFoldDB" id="A0A075H8T7"/>
<evidence type="ECO:0000313" key="1">
    <source>
        <dbReference type="EMBL" id="AIF10842.1"/>
    </source>
</evidence>
<accession>A0A075H8T7</accession>
<name>A0A075H8T7_9ARCH</name>
<reference evidence="1" key="1">
    <citation type="journal article" date="2014" name="Genome Biol. Evol.">
        <title>Pangenome evidence for extensive interdomain horizontal transfer affecting lineage core and shell genes in uncultured planktonic thaumarchaeota and euryarchaeota.</title>
        <authorList>
            <person name="Deschamps P."/>
            <person name="Zivanovic Y."/>
            <person name="Moreira D."/>
            <person name="Rodriguez-Valera F."/>
            <person name="Lopez-Garcia P."/>
        </authorList>
    </citation>
    <scope>NUCLEOTIDE SEQUENCE</scope>
</reference>
<organism evidence="1">
    <name type="scientific">uncultured marine thaumarchaeote KM3_47_A07</name>
    <dbReference type="NCBI Taxonomy" id="1456166"/>
    <lineage>
        <taxon>Archaea</taxon>
        <taxon>Nitrososphaerota</taxon>
        <taxon>environmental samples</taxon>
    </lineage>
</organism>